<feature type="compositionally biased region" description="Low complexity" evidence="1">
    <location>
        <begin position="563"/>
        <end position="578"/>
    </location>
</feature>
<protein>
    <submittedName>
        <fullName evidence="2">Uncharacterized protein</fullName>
    </submittedName>
</protein>
<feature type="compositionally biased region" description="Polar residues" evidence="1">
    <location>
        <begin position="644"/>
        <end position="671"/>
    </location>
</feature>
<dbReference type="AlphaFoldDB" id="K1RT49"/>
<name>K1RT49_MAGGI</name>
<sequence length="833" mass="92832">MSPKEHRRKFESIDKRAAVMDETNSRDFLIQKIDALLLKLTDFEESLLITADGDSLYVTGSEKGKNFLKDNQHIAEEFHKYCYDSPVKSSNCTSLWKQKISFGKEPSGKFPVYVKPAFTVYNLNNDEEEHQTEISNIRFQQKSSSSFRVFDIADQSYSSNSWIRRPNADSLIGPKGKPSVKQDIPKNFEVKVCKGSKSTQIKVSPIKVKSGQSLKKGINLDVTKKYDHADSKSSKKPGDDEPDITIIEHSDEDMAEGKKKGSPVWSPKIVLRTSRVSRARMDSTKPEKKVTATSKAVCEVKDSDTDELIKVGSKYNMDSEDISKHSDDVEKESDQSKEAAKGTSMAGPLAGDDSDLDQDIPEPMESDDVELSDYSFLGENEDDPHLVQGTSVSDIKRQKSKQPDEEKSFTRSDKKVVNDTQPDKGPSNTENHGETKKNNSKTSGSPTKKTPDYACNVLEKGVNSGNTETFQDKDLPLKSSHIQSPTQKSPAKGSKKRKNTTPLMRSPQKKIKVEMIDETEQSPAELAVQRDGECGSKPMAEMEYPDPLYDTEESMETYKKESSNITSPDKSSSISSAKKASKRISEDLHVGSLPKSKQQEEVARKDVKNSPKTKSPKISCKLNDVEGTQKKYLVVSLEKIPDTDIQQPGKSVMKTNYQIHKNTPEVTSMSSADLRKSSEEGIEESVQLTEENMDKFTEEFKTAASQNAHNNNLSSISKQPNIEKVETTSGEFEKDSVPKSKRHILEPKKPRTETFDSHCTESKPLAVTNMETCSSVSEKSEQEKTFKPLSNIQGKGNNAAKAGTGKKVIDFKNFSLDLRALAVQMAKKKQKKN</sequence>
<feature type="compositionally biased region" description="Polar residues" evidence="1">
    <location>
        <begin position="480"/>
        <end position="489"/>
    </location>
</feature>
<organism evidence="2">
    <name type="scientific">Magallana gigas</name>
    <name type="common">Pacific oyster</name>
    <name type="synonym">Crassostrea gigas</name>
    <dbReference type="NCBI Taxonomy" id="29159"/>
    <lineage>
        <taxon>Eukaryota</taxon>
        <taxon>Metazoa</taxon>
        <taxon>Spiralia</taxon>
        <taxon>Lophotrochozoa</taxon>
        <taxon>Mollusca</taxon>
        <taxon>Bivalvia</taxon>
        <taxon>Autobranchia</taxon>
        <taxon>Pteriomorphia</taxon>
        <taxon>Ostreida</taxon>
        <taxon>Ostreoidea</taxon>
        <taxon>Ostreidae</taxon>
        <taxon>Magallana</taxon>
    </lineage>
</organism>
<proteinExistence type="predicted"/>
<feature type="region of interest" description="Disordered" evidence="1">
    <location>
        <begin position="644"/>
        <end position="683"/>
    </location>
</feature>
<feature type="region of interest" description="Disordered" evidence="1">
    <location>
        <begin position="225"/>
        <end position="264"/>
    </location>
</feature>
<feature type="region of interest" description="Disordered" evidence="1">
    <location>
        <begin position="775"/>
        <end position="804"/>
    </location>
</feature>
<feature type="compositionally biased region" description="Basic and acidic residues" evidence="1">
    <location>
        <begin position="597"/>
        <end position="609"/>
    </location>
</feature>
<feature type="region of interest" description="Disordered" evidence="1">
    <location>
        <begin position="276"/>
        <end position="622"/>
    </location>
</feature>
<feature type="compositionally biased region" description="Basic and acidic residues" evidence="1">
    <location>
        <begin position="394"/>
        <end position="417"/>
    </location>
</feature>
<evidence type="ECO:0000256" key="1">
    <source>
        <dbReference type="SAM" id="MobiDB-lite"/>
    </source>
</evidence>
<reference evidence="2" key="1">
    <citation type="journal article" date="2012" name="Nature">
        <title>The oyster genome reveals stress adaptation and complexity of shell formation.</title>
        <authorList>
            <person name="Zhang G."/>
            <person name="Fang X."/>
            <person name="Guo X."/>
            <person name="Li L."/>
            <person name="Luo R."/>
            <person name="Xu F."/>
            <person name="Yang P."/>
            <person name="Zhang L."/>
            <person name="Wang X."/>
            <person name="Qi H."/>
            <person name="Xiong Z."/>
            <person name="Que H."/>
            <person name="Xie Y."/>
            <person name="Holland P.W."/>
            <person name="Paps J."/>
            <person name="Zhu Y."/>
            <person name="Wu F."/>
            <person name="Chen Y."/>
            <person name="Wang J."/>
            <person name="Peng C."/>
            <person name="Meng J."/>
            <person name="Yang L."/>
            <person name="Liu J."/>
            <person name="Wen B."/>
            <person name="Zhang N."/>
            <person name="Huang Z."/>
            <person name="Zhu Q."/>
            <person name="Feng Y."/>
            <person name="Mount A."/>
            <person name="Hedgecock D."/>
            <person name="Xu Z."/>
            <person name="Liu Y."/>
            <person name="Domazet-Loso T."/>
            <person name="Du Y."/>
            <person name="Sun X."/>
            <person name="Zhang S."/>
            <person name="Liu B."/>
            <person name="Cheng P."/>
            <person name="Jiang X."/>
            <person name="Li J."/>
            <person name="Fan D."/>
            <person name="Wang W."/>
            <person name="Fu W."/>
            <person name="Wang T."/>
            <person name="Wang B."/>
            <person name="Zhang J."/>
            <person name="Peng Z."/>
            <person name="Li Y."/>
            <person name="Li N."/>
            <person name="Wang J."/>
            <person name="Chen M."/>
            <person name="He Y."/>
            <person name="Tan F."/>
            <person name="Song X."/>
            <person name="Zheng Q."/>
            <person name="Huang R."/>
            <person name="Yang H."/>
            <person name="Du X."/>
            <person name="Chen L."/>
            <person name="Yang M."/>
            <person name="Gaffney P.M."/>
            <person name="Wang S."/>
            <person name="Luo L."/>
            <person name="She Z."/>
            <person name="Ming Y."/>
            <person name="Huang W."/>
            <person name="Zhang S."/>
            <person name="Huang B."/>
            <person name="Zhang Y."/>
            <person name="Qu T."/>
            <person name="Ni P."/>
            <person name="Miao G."/>
            <person name="Wang J."/>
            <person name="Wang Q."/>
            <person name="Steinberg C.E."/>
            <person name="Wang H."/>
            <person name="Li N."/>
            <person name="Qian L."/>
            <person name="Zhang G."/>
            <person name="Li Y."/>
            <person name="Yang H."/>
            <person name="Liu X."/>
            <person name="Wang J."/>
            <person name="Yin Y."/>
            <person name="Wang J."/>
        </authorList>
    </citation>
    <scope>NUCLEOTIDE SEQUENCE [LARGE SCALE GENOMIC DNA]</scope>
    <source>
        <strain evidence="2">05x7-T-G4-1.051#20</strain>
    </source>
</reference>
<feature type="compositionally biased region" description="Basic and acidic residues" evidence="1">
    <location>
        <begin position="321"/>
        <end position="340"/>
    </location>
</feature>
<dbReference type="EMBL" id="JH816961">
    <property type="protein sequence ID" value="EKC37776.1"/>
    <property type="molecule type" value="Genomic_DNA"/>
</dbReference>
<accession>K1RT49</accession>
<feature type="compositionally biased region" description="Basic and acidic residues" evidence="1">
    <location>
        <begin position="279"/>
        <end position="290"/>
    </location>
</feature>
<dbReference type="InParanoid" id="K1RT49"/>
<feature type="compositionally biased region" description="Polar residues" evidence="1">
    <location>
        <begin position="704"/>
        <end position="720"/>
    </location>
</feature>
<gene>
    <name evidence="2" type="ORF">CGI_10023538</name>
</gene>
<feature type="compositionally biased region" description="Basic and acidic residues" evidence="1">
    <location>
        <begin position="298"/>
        <end position="309"/>
    </location>
</feature>
<feature type="region of interest" description="Disordered" evidence="1">
    <location>
        <begin position="704"/>
        <end position="759"/>
    </location>
</feature>
<feature type="compositionally biased region" description="Basic and acidic residues" evidence="1">
    <location>
        <begin position="225"/>
        <end position="239"/>
    </location>
</feature>
<feature type="compositionally biased region" description="Low complexity" evidence="1">
    <location>
        <begin position="794"/>
        <end position="804"/>
    </location>
</feature>
<dbReference type="HOGENOM" id="CLU_340744_0_0_1"/>
<evidence type="ECO:0000313" key="2">
    <source>
        <dbReference type="EMBL" id="EKC37776.1"/>
    </source>
</evidence>
<feature type="compositionally biased region" description="Acidic residues" evidence="1">
    <location>
        <begin position="352"/>
        <end position="371"/>
    </location>
</feature>
<feature type="compositionally biased region" description="Basic and acidic residues" evidence="1">
    <location>
        <begin position="721"/>
        <end position="759"/>
    </location>
</feature>